<dbReference type="RefSeq" id="WP_353647575.1">
    <property type="nucleotide sequence ID" value="NZ_CP159218.1"/>
</dbReference>
<dbReference type="PANTHER" id="PTHR30283:SF4">
    <property type="entry name" value="PEROXIDE STRESS RESISTANCE PROTEIN YAAA"/>
    <property type="match status" value="1"/>
</dbReference>
<dbReference type="EMBL" id="CP159218">
    <property type="protein sequence ID" value="XCG61959.1"/>
    <property type="molecule type" value="Genomic_DNA"/>
</dbReference>
<dbReference type="InterPro" id="IPR005583">
    <property type="entry name" value="YaaA"/>
</dbReference>
<sequence>MRILLPPSETKHPGGDGAPLDLAALSFPDLTPARDALIDALVVLSTDLPRARAAIGTPPSKDHEVTQNTLLRSNPTMPALDRYTGVLFDALGAGTMTKIQRARAEARLVITSATFGMVGAADPIPTYRFSQGSRLPLLGTPESFWRSRLDGVLGDPDELILDLRSGAYAAFARVPHAVPSRVLTEAADGSRSIVSHFSKHAKGVLARALSTSRAELGDRAAVLRVARTAGLRVEPWGRKGIQVIT</sequence>
<dbReference type="GO" id="GO:0033194">
    <property type="term" value="P:response to hydroperoxide"/>
    <property type="evidence" value="ECO:0007669"/>
    <property type="project" value="TreeGrafter"/>
</dbReference>
<accession>A0AAU8DJV1</accession>
<reference evidence="1" key="1">
    <citation type="submission" date="2024-05" db="EMBL/GenBank/DDBJ databases">
        <authorList>
            <person name="Cai S.Y."/>
            <person name="Jin L.M."/>
            <person name="Li H.R."/>
        </authorList>
    </citation>
    <scope>NUCLEOTIDE SEQUENCE</scope>
    <source>
        <strain evidence="1">A5-74</strain>
    </source>
</reference>
<gene>
    <name evidence="1" type="ORF">ABLG96_11745</name>
</gene>
<dbReference type="PANTHER" id="PTHR30283">
    <property type="entry name" value="PEROXIDE STRESS RESPONSE PROTEIN YAAA"/>
    <property type="match status" value="1"/>
</dbReference>
<protein>
    <submittedName>
        <fullName evidence="1">Peroxide stress protein YaaA</fullName>
    </submittedName>
</protein>
<dbReference type="Pfam" id="PF03883">
    <property type="entry name" value="H2O2_YaaD"/>
    <property type="match status" value="1"/>
</dbReference>
<dbReference type="AlphaFoldDB" id="A0AAU8DJV1"/>
<organism evidence="1">
    <name type="scientific">Nakamurella sp. A5-74</name>
    <dbReference type="NCBI Taxonomy" id="3158264"/>
    <lineage>
        <taxon>Bacteria</taxon>
        <taxon>Bacillati</taxon>
        <taxon>Actinomycetota</taxon>
        <taxon>Actinomycetes</taxon>
        <taxon>Nakamurellales</taxon>
        <taxon>Nakamurellaceae</taxon>
        <taxon>Nakamurella</taxon>
    </lineage>
</organism>
<dbReference type="GO" id="GO:0005829">
    <property type="term" value="C:cytosol"/>
    <property type="evidence" value="ECO:0007669"/>
    <property type="project" value="TreeGrafter"/>
</dbReference>
<name>A0AAU8DJV1_9ACTN</name>
<evidence type="ECO:0000313" key="1">
    <source>
        <dbReference type="EMBL" id="XCG61959.1"/>
    </source>
</evidence>
<proteinExistence type="predicted"/>